<evidence type="ECO:0008006" key="4">
    <source>
        <dbReference type="Google" id="ProtNLM"/>
    </source>
</evidence>
<reference evidence="2 3" key="1">
    <citation type="submission" date="2024-01" db="EMBL/GenBank/DDBJ databases">
        <title>Draft genome sequence of Gordonia sp. LSe1-13.</title>
        <authorList>
            <person name="Suphannarot A."/>
            <person name="Mingma R."/>
        </authorList>
    </citation>
    <scope>NUCLEOTIDE SEQUENCE [LARGE SCALE GENOMIC DNA]</scope>
    <source>
        <strain evidence="2 3">LSe1-13</strain>
    </source>
</reference>
<evidence type="ECO:0000256" key="1">
    <source>
        <dbReference type="SAM" id="SignalP"/>
    </source>
</evidence>
<feature type="chain" id="PRO_5046748195" description="Ig-like domain-containing protein" evidence="1">
    <location>
        <begin position="37"/>
        <end position="139"/>
    </location>
</feature>
<protein>
    <recommendedName>
        <fullName evidence="4">Ig-like domain-containing protein</fullName>
    </recommendedName>
</protein>
<evidence type="ECO:0000313" key="2">
    <source>
        <dbReference type="EMBL" id="MEE3852575.1"/>
    </source>
</evidence>
<name>A0ABU7MHQ2_9ACTN</name>
<accession>A0ABU7MHQ2</accession>
<sequence>MTEIVGRRCLRRTSMALAAIACTTASTLAVSAPATADIDEITAAGPSLACEYTLTATVTGLNNTDPVSLEWRESGGAWMELGEFTPNGAMVSTTWTPPGPGDYEVRALQAASSDMAPVVFDAHVIDLGSSEICVPNTGS</sequence>
<gene>
    <name evidence="2" type="ORF">VZC37_19700</name>
</gene>
<feature type="signal peptide" evidence="1">
    <location>
        <begin position="1"/>
        <end position="36"/>
    </location>
</feature>
<organism evidence="2 3">
    <name type="scientific">Gordonia sesuvii</name>
    <dbReference type="NCBI Taxonomy" id="3116777"/>
    <lineage>
        <taxon>Bacteria</taxon>
        <taxon>Bacillati</taxon>
        <taxon>Actinomycetota</taxon>
        <taxon>Actinomycetes</taxon>
        <taxon>Mycobacteriales</taxon>
        <taxon>Gordoniaceae</taxon>
        <taxon>Gordonia</taxon>
    </lineage>
</organism>
<keyword evidence="3" id="KW-1185">Reference proteome</keyword>
<dbReference type="RefSeq" id="WP_330434880.1">
    <property type="nucleotide sequence ID" value="NZ_JAZDUF010000006.1"/>
</dbReference>
<proteinExistence type="predicted"/>
<dbReference type="EMBL" id="JAZDUF010000006">
    <property type="protein sequence ID" value="MEE3852575.1"/>
    <property type="molecule type" value="Genomic_DNA"/>
</dbReference>
<keyword evidence="1" id="KW-0732">Signal</keyword>
<evidence type="ECO:0000313" key="3">
    <source>
        <dbReference type="Proteomes" id="UP001347146"/>
    </source>
</evidence>
<dbReference type="Proteomes" id="UP001347146">
    <property type="component" value="Unassembled WGS sequence"/>
</dbReference>
<comment type="caution">
    <text evidence="2">The sequence shown here is derived from an EMBL/GenBank/DDBJ whole genome shotgun (WGS) entry which is preliminary data.</text>
</comment>